<dbReference type="OrthoDB" id="5973539at2759"/>
<dbReference type="EMBL" id="JABCKI010005824">
    <property type="protein sequence ID" value="KAG5637504.1"/>
    <property type="molecule type" value="Genomic_DNA"/>
</dbReference>
<dbReference type="Pfam" id="PF12588">
    <property type="entry name" value="PSDC"/>
    <property type="match status" value="1"/>
</dbReference>
<evidence type="ECO:0000256" key="2">
    <source>
        <dbReference type="ARBA" id="ARBA00023239"/>
    </source>
</evidence>
<dbReference type="PANTHER" id="PTHR10067">
    <property type="entry name" value="PHOSPHATIDYLSERINE DECARBOXYLASE"/>
    <property type="match status" value="1"/>
</dbReference>
<dbReference type="Proteomes" id="UP000717328">
    <property type="component" value="Unassembled WGS sequence"/>
</dbReference>
<keyword evidence="5" id="KW-1185">Reference proteome</keyword>
<dbReference type="GO" id="GO:0005739">
    <property type="term" value="C:mitochondrion"/>
    <property type="evidence" value="ECO:0007669"/>
    <property type="project" value="TreeGrafter"/>
</dbReference>
<dbReference type="InterPro" id="IPR022237">
    <property type="entry name" value="PsiD-like"/>
</dbReference>
<dbReference type="AlphaFoldDB" id="A0A9P7FUW8"/>
<protein>
    <recommendedName>
        <fullName evidence="3">L-tryptophan decarboxylase PsiD-like domain-containing protein</fullName>
    </recommendedName>
</protein>
<evidence type="ECO:0000256" key="1">
    <source>
        <dbReference type="ARBA" id="ARBA00022793"/>
    </source>
</evidence>
<dbReference type="Pfam" id="PF02666">
    <property type="entry name" value="PS_Dcarbxylase"/>
    <property type="match status" value="1"/>
</dbReference>
<proteinExistence type="predicted"/>
<organism evidence="4 5">
    <name type="scientific">Sphagnurus paluster</name>
    <dbReference type="NCBI Taxonomy" id="117069"/>
    <lineage>
        <taxon>Eukaryota</taxon>
        <taxon>Fungi</taxon>
        <taxon>Dikarya</taxon>
        <taxon>Basidiomycota</taxon>
        <taxon>Agaricomycotina</taxon>
        <taxon>Agaricomycetes</taxon>
        <taxon>Agaricomycetidae</taxon>
        <taxon>Agaricales</taxon>
        <taxon>Tricholomatineae</taxon>
        <taxon>Lyophyllaceae</taxon>
        <taxon>Sphagnurus</taxon>
    </lineage>
</organism>
<evidence type="ECO:0000313" key="5">
    <source>
        <dbReference type="Proteomes" id="UP000717328"/>
    </source>
</evidence>
<dbReference type="InterPro" id="IPR003817">
    <property type="entry name" value="PS_Dcarbxylase"/>
</dbReference>
<accession>A0A9P7FUW8</accession>
<dbReference type="GO" id="GO:0006646">
    <property type="term" value="P:phosphatidylethanolamine biosynthetic process"/>
    <property type="evidence" value="ECO:0007669"/>
    <property type="project" value="TreeGrafter"/>
</dbReference>
<comment type="caution">
    <text evidence="4">The sequence shown here is derived from an EMBL/GenBank/DDBJ whole genome shotgun (WGS) entry which is preliminary data.</text>
</comment>
<sequence length="412" mass="46405">MRCTREAGWLPRDQDALDRWLSKKIQQINAPRSEPLKLSSVVQGFQAFIENDPTILKLFQQMFAQVPTSAPYDKGPTKQFQVRDYKTMLKLINLFITEAPEFSEYEFVGFPINAVLDWSTGTPSGFTAFYLDSVNAQIRNILNTWGEYLSSPASCSVLCTTPGGWFSPEALASMPDFEKNFICYPSKAHYGFTSWDAFFTRQFRPGRRPIQDPHNPDVIVSGCESFVYHCISEVKDQDLFWLKETSYSLRDMLANHPFTPRFVGGTVYQAFLSALLYHRWHAPVSGTIVEIQVVPGTYYSESPTMPMDPACRNASQGYLTAVANRTNIYIHADNPKIGLMCFMAVGMAEVSTCETTVQVGAHVKQGSQLGMFHFGGSTHCLIFRPETKIRFEDTVKDGALVRLNEAIGYVTD</sequence>
<keyword evidence="1" id="KW-0210">Decarboxylase</keyword>
<evidence type="ECO:0000313" key="4">
    <source>
        <dbReference type="EMBL" id="KAG5637504.1"/>
    </source>
</evidence>
<name>A0A9P7FUW8_9AGAR</name>
<keyword evidence="2" id="KW-0456">Lyase</keyword>
<feature type="domain" description="L-tryptophan decarboxylase PsiD-like" evidence="3">
    <location>
        <begin position="40"/>
        <end position="174"/>
    </location>
</feature>
<gene>
    <name evidence="4" type="ORF">H0H81_004330</name>
</gene>
<dbReference type="PANTHER" id="PTHR10067:SF9">
    <property type="entry name" value="PHOSPHATIDYLSERINE DECARBOXYLASE FAMILY PROTEIN (AFU_ORTHOLOGUE AFUA_7G01730)"/>
    <property type="match status" value="1"/>
</dbReference>
<reference evidence="4" key="2">
    <citation type="submission" date="2021-10" db="EMBL/GenBank/DDBJ databases">
        <title>Phylogenomics reveals ancestral predisposition of the termite-cultivated fungus Termitomyces towards a domesticated lifestyle.</title>
        <authorList>
            <person name="Auxier B."/>
            <person name="Grum-Grzhimaylo A."/>
            <person name="Cardenas M.E."/>
            <person name="Lodge J.D."/>
            <person name="Laessoe T."/>
            <person name="Pedersen O."/>
            <person name="Smith M.E."/>
            <person name="Kuyper T.W."/>
            <person name="Franco-Molano E.A."/>
            <person name="Baroni T.J."/>
            <person name="Aanen D.K."/>
        </authorList>
    </citation>
    <scope>NUCLEOTIDE SEQUENCE</scope>
    <source>
        <strain evidence="4">D49</strain>
    </source>
</reference>
<dbReference type="GO" id="GO:0004609">
    <property type="term" value="F:phosphatidylserine decarboxylase activity"/>
    <property type="evidence" value="ECO:0007669"/>
    <property type="project" value="InterPro"/>
</dbReference>
<evidence type="ECO:0000259" key="3">
    <source>
        <dbReference type="Pfam" id="PF12588"/>
    </source>
</evidence>
<reference evidence="4" key="1">
    <citation type="submission" date="2021-02" db="EMBL/GenBank/DDBJ databases">
        <authorList>
            <person name="Nieuwenhuis M."/>
            <person name="Van De Peppel L.J.J."/>
        </authorList>
    </citation>
    <scope>NUCLEOTIDE SEQUENCE</scope>
    <source>
        <strain evidence="4">D49</strain>
    </source>
</reference>